<dbReference type="FunFam" id="3.40.30.10:FF:000007">
    <property type="entry name" value="Thioredoxin-dependent thiol peroxidase"/>
    <property type="match status" value="1"/>
</dbReference>
<keyword evidence="6" id="KW-0560">Oxidoreductase</keyword>
<evidence type="ECO:0000256" key="2">
    <source>
        <dbReference type="ARBA" id="ARBA00011245"/>
    </source>
</evidence>
<evidence type="ECO:0000256" key="12">
    <source>
        <dbReference type="ARBA" id="ARBA00049091"/>
    </source>
</evidence>
<protein>
    <recommendedName>
        <fullName evidence="3">thioredoxin-dependent peroxiredoxin</fullName>
        <ecNumber evidence="3">1.11.1.24</ecNumber>
    </recommendedName>
    <alternativeName>
        <fullName evidence="11">Bacterioferritin comigratory protein</fullName>
    </alternativeName>
    <alternativeName>
        <fullName evidence="9">Thioredoxin peroxidase</fullName>
    </alternativeName>
</protein>
<evidence type="ECO:0000256" key="10">
    <source>
        <dbReference type="ARBA" id="ARBA00038489"/>
    </source>
</evidence>
<evidence type="ECO:0000256" key="3">
    <source>
        <dbReference type="ARBA" id="ARBA00013017"/>
    </source>
</evidence>
<keyword evidence="4" id="KW-0575">Peroxidase</keyword>
<organism evidence="15 16">
    <name type="scientific">Paenibacillus azoreducens</name>
    <dbReference type="NCBI Taxonomy" id="116718"/>
    <lineage>
        <taxon>Bacteria</taxon>
        <taxon>Bacillati</taxon>
        <taxon>Bacillota</taxon>
        <taxon>Bacilli</taxon>
        <taxon>Bacillales</taxon>
        <taxon>Paenibacillaceae</taxon>
        <taxon>Paenibacillus</taxon>
    </lineage>
</organism>
<evidence type="ECO:0000256" key="1">
    <source>
        <dbReference type="ARBA" id="ARBA00003330"/>
    </source>
</evidence>
<dbReference type="Proteomes" id="UP000682811">
    <property type="component" value="Unassembled WGS sequence"/>
</dbReference>
<evidence type="ECO:0000256" key="13">
    <source>
        <dbReference type="PIRSR" id="PIRSR000239-1"/>
    </source>
</evidence>
<evidence type="ECO:0000313" key="16">
    <source>
        <dbReference type="Proteomes" id="UP000682811"/>
    </source>
</evidence>
<dbReference type="GO" id="GO:0005737">
    <property type="term" value="C:cytoplasm"/>
    <property type="evidence" value="ECO:0007669"/>
    <property type="project" value="TreeGrafter"/>
</dbReference>
<dbReference type="PANTHER" id="PTHR42801">
    <property type="entry name" value="THIOREDOXIN-DEPENDENT PEROXIDE REDUCTASE"/>
    <property type="match status" value="1"/>
</dbReference>
<keyword evidence="8" id="KW-0676">Redox-active center</keyword>
<keyword evidence="16" id="KW-1185">Reference proteome</keyword>
<dbReference type="Pfam" id="PF00578">
    <property type="entry name" value="AhpC-TSA"/>
    <property type="match status" value="1"/>
</dbReference>
<evidence type="ECO:0000313" key="15">
    <source>
        <dbReference type="EMBL" id="GIO51597.1"/>
    </source>
</evidence>
<name>A0A920CWI5_9BACL</name>
<sequence length="153" mass="17319">MAELTIGQTVPDFTLPAATGEQVTLSSFRGRKVVLYFYPKDMTPGCTQEACSFRDSHHKLEEKGAVVIGISPDPVKSHRKFADKYELPFLLLSDEDHHVSELYGVWQPKKMFGREYMGIVRSTFLIDEEGKLMKEWNKVKVAGHTEDILDALA</sequence>
<comment type="catalytic activity">
    <reaction evidence="12">
        <text>a hydroperoxide + [thioredoxin]-dithiol = an alcohol + [thioredoxin]-disulfide + H2O</text>
        <dbReference type="Rhea" id="RHEA:62620"/>
        <dbReference type="Rhea" id="RHEA-COMP:10698"/>
        <dbReference type="Rhea" id="RHEA-COMP:10700"/>
        <dbReference type="ChEBI" id="CHEBI:15377"/>
        <dbReference type="ChEBI" id="CHEBI:29950"/>
        <dbReference type="ChEBI" id="CHEBI:30879"/>
        <dbReference type="ChEBI" id="CHEBI:35924"/>
        <dbReference type="ChEBI" id="CHEBI:50058"/>
        <dbReference type="EC" id="1.11.1.24"/>
    </reaction>
</comment>
<evidence type="ECO:0000256" key="4">
    <source>
        <dbReference type="ARBA" id="ARBA00022559"/>
    </source>
</evidence>
<dbReference type="InterPro" id="IPR000866">
    <property type="entry name" value="AhpC/TSA"/>
</dbReference>
<evidence type="ECO:0000256" key="6">
    <source>
        <dbReference type="ARBA" id="ARBA00023002"/>
    </source>
</evidence>
<dbReference type="SUPFAM" id="SSF52833">
    <property type="entry name" value="Thioredoxin-like"/>
    <property type="match status" value="1"/>
</dbReference>
<dbReference type="RefSeq" id="WP_212981571.1">
    <property type="nucleotide sequence ID" value="NZ_AP025343.1"/>
</dbReference>
<feature type="domain" description="Thioredoxin" evidence="14">
    <location>
        <begin position="4"/>
        <end position="153"/>
    </location>
</feature>
<dbReference type="InterPro" id="IPR050924">
    <property type="entry name" value="Peroxiredoxin_BCP/PrxQ"/>
</dbReference>
<comment type="function">
    <text evidence="1">Thiol-specific peroxidase that catalyzes the reduction of hydrogen peroxide and organic hydroperoxides to water and alcohols, respectively. Plays a role in cell protection against oxidative stress by detoxifying peroxides and as sensor of hydrogen peroxide-mediated signaling events.</text>
</comment>
<dbReference type="NCBIfam" id="NF006960">
    <property type="entry name" value="PRK09437.1"/>
    <property type="match status" value="1"/>
</dbReference>
<evidence type="ECO:0000256" key="9">
    <source>
        <dbReference type="ARBA" id="ARBA00032824"/>
    </source>
</evidence>
<dbReference type="PIRSF" id="PIRSF000239">
    <property type="entry name" value="AHPC"/>
    <property type="match status" value="1"/>
</dbReference>
<comment type="subunit">
    <text evidence="2">Monomer.</text>
</comment>
<dbReference type="GO" id="GO:0008379">
    <property type="term" value="F:thioredoxin peroxidase activity"/>
    <property type="evidence" value="ECO:0007669"/>
    <property type="project" value="TreeGrafter"/>
</dbReference>
<dbReference type="PANTHER" id="PTHR42801:SF4">
    <property type="entry name" value="AHPC_TSA FAMILY PROTEIN"/>
    <property type="match status" value="1"/>
</dbReference>
<feature type="active site" description="Cysteine sulfenic acid (-SOH) intermediate; for peroxidase activity" evidence="13">
    <location>
        <position position="46"/>
    </location>
</feature>
<dbReference type="InterPro" id="IPR036249">
    <property type="entry name" value="Thioredoxin-like_sf"/>
</dbReference>
<reference evidence="15 16" key="1">
    <citation type="submission" date="2021-03" db="EMBL/GenBank/DDBJ databases">
        <title>Antimicrobial resistance genes in bacteria isolated from Japanese honey, and their potential for conferring macrolide and lincosamide resistance in the American foulbrood pathogen Paenibacillus larvae.</title>
        <authorList>
            <person name="Okamoto M."/>
            <person name="Kumagai M."/>
            <person name="Kanamori H."/>
            <person name="Takamatsu D."/>
        </authorList>
    </citation>
    <scope>NUCLEOTIDE SEQUENCE [LARGE SCALE GENOMIC DNA]</scope>
    <source>
        <strain evidence="15 16">J34TS1</strain>
    </source>
</reference>
<evidence type="ECO:0000256" key="11">
    <source>
        <dbReference type="ARBA" id="ARBA00041373"/>
    </source>
</evidence>
<dbReference type="PROSITE" id="PS51352">
    <property type="entry name" value="THIOREDOXIN_2"/>
    <property type="match status" value="1"/>
</dbReference>
<comment type="similarity">
    <text evidence="10">Belongs to the peroxiredoxin family. BCP/PrxQ subfamily.</text>
</comment>
<dbReference type="GO" id="GO:0034599">
    <property type="term" value="P:cellular response to oxidative stress"/>
    <property type="evidence" value="ECO:0007669"/>
    <property type="project" value="TreeGrafter"/>
</dbReference>
<dbReference type="GO" id="GO:0045454">
    <property type="term" value="P:cell redox homeostasis"/>
    <property type="evidence" value="ECO:0007669"/>
    <property type="project" value="TreeGrafter"/>
</dbReference>
<proteinExistence type="inferred from homology"/>
<dbReference type="AlphaFoldDB" id="A0A920CWI5"/>
<dbReference type="InterPro" id="IPR024706">
    <property type="entry name" value="Peroxiredoxin_AhpC-typ"/>
</dbReference>
<comment type="caution">
    <text evidence="15">The sequence shown here is derived from an EMBL/GenBank/DDBJ whole genome shotgun (WGS) entry which is preliminary data.</text>
</comment>
<keyword evidence="7" id="KW-1015">Disulfide bond</keyword>
<evidence type="ECO:0000259" key="14">
    <source>
        <dbReference type="PROSITE" id="PS51352"/>
    </source>
</evidence>
<dbReference type="EC" id="1.11.1.24" evidence="3"/>
<evidence type="ECO:0000256" key="5">
    <source>
        <dbReference type="ARBA" id="ARBA00022862"/>
    </source>
</evidence>
<gene>
    <name evidence="15" type="ORF">J34TS1_63620</name>
</gene>
<accession>A0A920CWI5</accession>
<evidence type="ECO:0000256" key="8">
    <source>
        <dbReference type="ARBA" id="ARBA00023284"/>
    </source>
</evidence>
<dbReference type="EMBL" id="BORT01000059">
    <property type="protein sequence ID" value="GIO51597.1"/>
    <property type="molecule type" value="Genomic_DNA"/>
</dbReference>
<evidence type="ECO:0000256" key="7">
    <source>
        <dbReference type="ARBA" id="ARBA00023157"/>
    </source>
</evidence>
<dbReference type="InterPro" id="IPR013766">
    <property type="entry name" value="Thioredoxin_domain"/>
</dbReference>
<keyword evidence="5" id="KW-0049">Antioxidant</keyword>
<dbReference type="Gene3D" id="3.40.30.10">
    <property type="entry name" value="Glutaredoxin"/>
    <property type="match status" value="1"/>
</dbReference>
<dbReference type="CDD" id="cd03017">
    <property type="entry name" value="PRX_BCP"/>
    <property type="match status" value="1"/>
</dbReference>